<dbReference type="EMBL" id="JAJTJA010000003">
    <property type="protein sequence ID" value="KAH8702461.1"/>
    <property type="molecule type" value="Genomic_DNA"/>
</dbReference>
<keyword evidence="7" id="KW-0732">Signal</keyword>
<keyword evidence="6" id="KW-0326">Glycosidase</keyword>
<evidence type="ECO:0000313" key="8">
    <source>
        <dbReference type="EMBL" id="KAH8702461.1"/>
    </source>
</evidence>
<feature type="chain" id="PRO_5041896825" description="xyloglucan-specific endo-beta-1,4-glucanase" evidence="7">
    <location>
        <begin position="18"/>
        <end position="245"/>
    </location>
</feature>
<comment type="catalytic activity">
    <reaction evidence="2">
        <text>xyloglucan + H2O = xyloglucan oligosaccharides.</text>
        <dbReference type="EC" id="3.2.1.151"/>
    </reaction>
</comment>
<dbReference type="EC" id="3.2.1.151" evidence="3"/>
<dbReference type="Gene3D" id="2.60.120.180">
    <property type="match status" value="1"/>
</dbReference>
<dbReference type="GO" id="GO:0008810">
    <property type="term" value="F:cellulase activity"/>
    <property type="evidence" value="ECO:0007669"/>
    <property type="project" value="InterPro"/>
</dbReference>
<dbReference type="Proteomes" id="UP001201262">
    <property type="component" value="Unassembled WGS sequence"/>
</dbReference>
<dbReference type="GeneID" id="70249247"/>
<keyword evidence="6" id="KW-0119">Carbohydrate metabolism</keyword>
<dbReference type="AlphaFoldDB" id="A0AAD4L1L8"/>
<dbReference type="Pfam" id="PF01670">
    <property type="entry name" value="Glyco_hydro_12"/>
    <property type="match status" value="1"/>
</dbReference>
<dbReference type="PANTHER" id="PTHR34002:SF9">
    <property type="entry name" value="XYLOGLUCAN-SPECIFIC ENDO-BETA-1,4-GLUCANASE A"/>
    <property type="match status" value="1"/>
</dbReference>
<dbReference type="InterPro" id="IPR002594">
    <property type="entry name" value="GH12"/>
</dbReference>
<feature type="signal peptide" evidence="7">
    <location>
        <begin position="1"/>
        <end position="17"/>
    </location>
</feature>
<evidence type="ECO:0000256" key="7">
    <source>
        <dbReference type="SAM" id="SignalP"/>
    </source>
</evidence>
<sequence>MKSLAPITLGLASIAAAAPSKTLEKRASLCGQWDSTVTGSYTIYQDLWGEASATSGSQCTTVESLSGNILAWKTEWNWEGASSSVKSFANAAYSFTSKEISAISSIPTTWDWSYTGSSIVADVAYDLFTSSSASGSAEYEIMIWLAALGGAGPISSSGSPITSPTIGGVTWNLYSGPNGATTVYSFVATSQQTNFSGDIHNFLEYLVENEGLSSSQYLLSIQAGTEPFTGSGATLSTSAYTVSVS</sequence>
<proteinExistence type="inferred from homology"/>
<comment type="similarity">
    <text evidence="1 6">Belongs to the glycosyl hydrolase 12 (cellulase H) family.</text>
</comment>
<protein>
    <recommendedName>
        <fullName evidence="3">xyloglucan-specific endo-beta-1,4-glucanase</fullName>
        <ecNumber evidence="3">3.2.1.151</ecNumber>
    </recommendedName>
    <alternativeName>
        <fullName evidence="4">Xyloglucanase A</fullName>
    </alternativeName>
    <alternativeName>
        <fullName evidence="5">Xyloglucanendohydrolase A</fullName>
    </alternativeName>
</protein>
<evidence type="ECO:0000313" key="9">
    <source>
        <dbReference type="Proteomes" id="UP001201262"/>
    </source>
</evidence>
<reference evidence="8" key="1">
    <citation type="submission" date="2021-12" db="EMBL/GenBank/DDBJ databases">
        <title>Convergent genome expansion in fungi linked to evolution of root-endophyte symbiosis.</title>
        <authorList>
            <consortium name="DOE Joint Genome Institute"/>
            <person name="Ke Y.-H."/>
            <person name="Bonito G."/>
            <person name="Liao H.-L."/>
            <person name="Looney B."/>
            <person name="Rojas-Flechas A."/>
            <person name="Nash J."/>
            <person name="Hameed K."/>
            <person name="Schadt C."/>
            <person name="Martin F."/>
            <person name="Crous P.W."/>
            <person name="Miettinen O."/>
            <person name="Magnuson J.K."/>
            <person name="Labbe J."/>
            <person name="Jacobson D."/>
            <person name="Doktycz M.J."/>
            <person name="Veneault-Fourrey C."/>
            <person name="Kuo A."/>
            <person name="Mondo S."/>
            <person name="Calhoun S."/>
            <person name="Riley R."/>
            <person name="Ohm R."/>
            <person name="LaButti K."/>
            <person name="Andreopoulos B."/>
            <person name="Pangilinan J."/>
            <person name="Nolan M."/>
            <person name="Tritt A."/>
            <person name="Clum A."/>
            <person name="Lipzen A."/>
            <person name="Daum C."/>
            <person name="Barry K."/>
            <person name="Grigoriev I.V."/>
            <person name="Vilgalys R."/>
        </authorList>
    </citation>
    <scope>NUCLEOTIDE SEQUENCE</scope>
    <source>
        <strain evidence="8">PMI_201</strain>
    </source>
</reference>
<dbReference type="PANTHER" id="PTHR34002">
    <property type="entry name" value="BLR1656 PROTEIN"/>
    <property type="match status" value="1"/>
</dbReference>
<evidence type="ECO:0000256" key="1">
    <source>
        <dbReference type="ARBA" id="ARBA00005519"/>
    </source>
</evidence>
<keyword evidence="6" id="KW-0624">Polysaccharide degradation</keyword>
<keyword evidence="6" id="KW-0378">Hydrolase</keyword>
<evidence type="ECO:0000256" key="6">
    <source>
        <dbReference type="RuleBase" id="RU361163"/>
    </source>
</evidence>
<name>A0AAD4L1L8_9EURO</name>
<evidence type="ECO:0000256" key="5">
    <source>
        <dbReference type="ARBA" id="ARBA00043018"/>
    </source>
</evidence>
<comment type="caution">
    <text evidence="8">The sequence shown here is derived from an EMBL/GenBank/DDBJ whole genome shotgun (WGS) entry which is preliminary data.</text>
</comment>
<dbReference type="RefSeq" id="XP_046075837.1">
    <property type="nucleotide sequence ID" value="XM_046218960.1"/>
</dbReference>
<dbReference type="GO" id="GO:0000272">
    <property type="term" value="P:polysaccharide catabolic process"/>
    <property type="evidence" value="ECO:0007669"/>
    <property type="project" value="UniProtKB-KW"/>
</dbReference>
<keyword evidence="9" id="KW-1185">Reference proteome</keyword>
<accession>A0AAD4L1L8</accession>
<dbReference type="GO" id="GO:0033946">
    <property type="term" value="F:xyloglucan-specific endo-beta-1,4-glucanase activity"/>
    <property type="evidence" value="ECO:0007669"/>
    <property type="project" value="UniProtKB-EC"/>
</dbReference>
<evidence type="ECO:0000256" key="3">
    <source>
        <dbReference type="ARBA" id="ARBA00038882"/>
    </source>
</evidence>
<evidence type="ECO:0000256" key="2">
    <source>
        <dbReference type="ARBA" id="ARBA00037012"/>
    </source>
</evidence>
<gene>
    <name evidence="8" type="ORF">BGW36DRAFT_405237</name>
</gene>
<organism evidence="8 9">
    <name type="scientific">Talaromyces proteolyticus</name>
    <dbReference type="NCBI Taxonomy" id="1131652"/>
    <lineage>
        <taxon>Eukaryota</taxon>
        <taxon>Fungi</taxon>
        <taxon>Dikarya</taxon>
        <taxon>Ascomycota</taxon>
        <taxon>Pezizomycotina</taxon>
        <taxon>Eurotiomycetes</taxon>
        <taxon>Eurotiomycetidae</taxon>
        <taxon>Eurotiales</taxon>
        <taxon>Trichocomaceae</taxon>
        <taxon>Talaromyces</taxon>
        <taxon>Talaromyces sect. Bacilispori</taxon>
    </lineage>
</organism>
<dbReference type="InterPro" id="IPR013319">
    <property type="entry name" value="GH11/12"/>
</dbReference>
<dbReference type="SUPFAM" id="SSF49899">
    <property type="entry name" value="Concanavalin A-like lectins/glucanases"/>
    <property type="match status" value="1"/>
</dbReference>
<dbReference type="InterPro" id="IPR013320">
    <property type="entry name" value="ConA-like_dom_sf"/>
</dbReference>
<evidence type="ECO:0000256" key="4">
    <source>
        <dbReference type="ARBA" id="ARBA00041304"/>
    </source>
</evidence>